<reference evidence="1 2" key="1">
    <citation type="journal article" date="2010" name="Nature">
        <title>Genome sequence of the palaeopolyploid soybean.</title>
        <authorList>
            <person name="Schmutz J."/>
            <person name="Cannon S.B."/>
            <person name="Schlueter J."/>
            <person name="Ma J."/>
            <person name="Mitros T."/>
            <person name="Nelson W."/>
            <person name="Hyten D.L."/>
            <person name="Song Q."/>
            <person name="Thelen J.J."/>
            <person name="Cheng J."/>
            <person name="Xu D."/>
            <person name="Hellsten U."/>
            <person name="May G.D."/>
            <person name="Yu Y."/>
            <person name="Sakurai T."/>
            <person name="Umezawa T."/>
            <person name="Bhattacharyya M.K."/>
            <person name="Sandhu D."/>
            <person name="Valliyodan B."/>
            <person name="Lindquist E."/>
            <person name="Peto M."/>
            <person name="Grant D."/>
            <person name="Shu S."/>
            <person name="Goodstein D."/>
            <person name="Barry K."/>
            <person name="Futrell-Griggs M."/>
            <person name="Abernathy B."/>
            <person name="Du J."/>
            <person name="Tian Z."/>
            <person name="Zhu L."/>
            <person name="Gill N."/>
            <person name="Joshi T."/>
            <person name="Libault M."/>
            <person name="Sethuraman A."/>
            <person name="Zhang X.-C."/>
            <person name="Shinozaki K."/>
            <person name="Nguyen H.T."/>
            <person name="Wing R.A."/>
            <person name="Cregan P."/>
            <person name="Specht J."/>
            <person name="Grimwood J."/>
            <person name="Rokhsar D."/>
            <person name="Stacey G."/>
            <person name="Shoemaker R.C."/>
            <person name="Jackson S.A."/>
        </authorList>
    </citation>
    <scope>NUCLEOTIDE SEQUENCE</scope>
    <source>
        <strain evidence="2">cv. Williams 82</strain>
        <tissue evidence="1">Callus</tissue>
    </source>
</reference>
<dbReference type="AlphaFoldDB" id="A0A0R0FPH3"/>
<reference evidence="2" key="2">
    <citation type="submission" date="2018-02" db="UniProtKB">
        <authorList>
            <consortium name="EnsemblPlants"/>
        </authorList>
    </citation>
    <scope>IDENTIFICATION</scope>
    <source>
        <strain evidence="2">Williams 82</strain>
    </source>
</reference>
<organism evidence="1">
    <name type="scientific">Glycine max</name>
    <name type="common">Soybean</name>
    <name type="synonym">Glycine hispida</name>
    <dbReference type="NCBI Taxonomy" id="3847"/>
    <lineage>
        <taxon>Eukaryota</taxon>
        <taxon>Viridiplantae</taxon>
        <taxon>Streptophyta</taxon>
        <taxon>Embryophyta</taxon>
        <taxon>Tracheophyta</taxon>
        <taxon>Spermatophyta</taxon>
        <taxon>Magnoliopsida</taxon>
        <taxon>eudicotyledons</taxon>
        <taxon>Gunneridae</taxon>
        <taxon>Pentapetalae</taxon>
        <taxon>rosids</taxon>
        <taxon>fabids</taxon>
        <taxon>Fabales</taxon>
        <taxon>Fabaceae</taxon>
        <taxon>Papilionoideae</taxon>
        <taxon>50 kb inversion clade</taxon>
        <taxon>NPAAA clade</taxon>
        <taxon>indigoferoid/millettioid clade</taxon>
        <taxon>Phaseoleae</taxon>
        <taxon>Glycine</taxon>
        <taxon>Glycine subgen. Soja</taxon>
    </lineage>
</organism>
<dbReference type="Gramene" id="KRH05282">
    <property type="protein sequence ID" value="KRH05282"/>
    <property type="gene ID" value="GLYMA_17G217800"/>
</dbReference>
<reference evidence="1" key="3">
    <citation type="submission" date="2018-07" db="EMBL/GenBank/DDBJ databases">
        <title>WGS assembly of Glycine max.</title>
        <authorList>
            <person name="Schmutz J."/>
            <person name="Cannon S."/>
            <person name="Schlueter J."/>
            <person name="Ma J."/>
            <person name="Mitros T."/>
            <person name="Nelson W."/>
            <person name="Hyten D."/>
            <person name="Song Q."/>
            <person name="Thelen J."/>
            <person name="Cheng J."/>
            <person name="Xu D."/>
            <person name="Hellsten U."/>
            <person name="May G."/>
            <person name="Yu Y."/>
            <person name="Sakurai T."/>
            <person name="Umezawa T."/>
            <person name="Bhattacharyya M."/>
            <person name="Sandhu D."/>
            <person name="Valliyodan B."/>
            <person name="Lindquist E."/>
            <person name="Peto M."/>
            <person name="Grant D."/>
            <person name="Shu S."/>
            <person name="Goodstein D."/>
            <person name="Barry K."/>
            <person name="Futrell-Griggs M."/>
            <person name="Abernathy B."/>
            <person name="Du J."/>
            <person name="Tian Z."/>
            <person name="Zhu L."/>
            <person name="Gill N."/>
            <person name="Joshi T."/>
            <person name="Libault M."/>
            <person name="Sethuraman A."/>
            <person name="Zhang X."/>
            <person name="Shinozaki K."/>
            <person name="Nguyen H."/>
            <person name="Wing R."/>
            <person name="Cregan P."/>
            <person name="Specht J."/>
            <person name="Grimwood J."/>
            <person name="Rokhsar D."/>
            <person name="Stacey G."/>
            <person name="Shoemaker R."/>
            <person name="Jackson S."/>
        </authorList>
    </citation>
    <scope>NUCLEOTIDE SEQUENCE</scope>
    <source>
        <tissue evidence="1">Callus</tissue>
    </source>
</reference>
<proteinExistence type="predicted"/>
<protein>
    <submittedName>
        <fullName evidence="1 2">Uncharacterized protein</fullName>
    </submittedName>
</protein>
<name>A0A0R0FPH3_SOYBN</name>
<evidence type="ECO:0000313" key="1">
    <source>
        <dbReference type="EMBL" id="KRH05282.1"/>
    </source>
</evidence>
<accession>A0A0R0FPH3</accession>
<keyword evidence="3" id="KW-1185">Reference proteome</keyword>
<sequence>MYVPITLSLPLCHHSLLSPAPSLQFNSLSPVKSKLLLLILTEFLLSMVRPATRDWKRCMDSAYVLRFRPVRVRKIGILKHSPDCMLVQQDSSNWPRDSLKKPSHPIHGVPTAINCLAPLHTGACDYLMFLFYLVVNSVY</sequence>
<gene>
    <name evidence="1" type="ORF">GLYMA_17G217800</name>
</gene>
<dbReference type="EnsemblPlants" id="KRH05282">
    <property type="protein sequence ID" value="KRH05282"/>
    <property type="gene ID" value="GLYMA_17G217800"/>
</dbReference>
<evidence type="ECO:0000313" key="2">
    <source>
        <dbReference type="EnsemblPlants" id="KRH05282"/>
    </source>
</evidence>
<dbReference type="EMBL" id="CM000850">
    <property type="protein sequence ID" value="KRH05282.1"/>
    <property type="molecule type" value="Genomic_DNA"/>
</dbReference>
<dbReference type="InParanoid" id="A0A0R0FPH3"/>
<dbReference type="Proteomes" id="UP000008827">
    <property type="component" value="Chromosome 17"/>
</dbReference>
<evidence type="ECO:0000313" key="3">
    <source>
        <dbReference type="Proteomes" id="UP000008827"/>
    </source>
</evidence>